<reference evidence="3" key="1">
    <citation type="submission" date="2021-06" db="EMBL/GenBank/DDBJ databases">
        <title>New haloarchaea isolates fom saline soil.</title>
        <authorList>
            <person name="Duran-Viseras A."/>
            <person name="Sanchez-Porro C.S."/>
            <person name="Ventosa A."/>
        </authorList>
    </citation>
    <scope>NUCLEOTIDE SEQUENCE</scope>
    <source>
        <strain evidence="3">JCM 18369</strain>
    </source>
</reference>
<evidence type="ECO:0000313" key="3">
    <source>
        <dbReference type="EMBL" id="MBV0901077.1"/>
    </source>
</evidence>
<feature type="compositionally biased region" description="Low complexity" evidence="1">
    <location>
        <begin position="168"/>
        <end position="260"/>
    </location>
</feature>
<feature type="compositionally biased region" description="Basic and acidic residues" evidence="1">
    <location>
        <begin position="375"/>
        <end position="402"/>
    </location>
</feature>
<keyword evidence="2" id="KW-1133">Transmembrane helix</keyword>
<evidence type="ECO:0000256" key="2">
    <source>
        <dbReference type="SAM" id="Phobius"/>
    </source>
</evidence>
<feature type="compositionally biased region" description="Basic and acidic residues" evidence="1">
    <location>
        <begin position="409"/>
        <end position="426"/>
    </location>
</feature>
<feature type="compositionally biased region" description="Basic and acidic residues" evidence="1">
    <location>
        <begin position="122"/>
        <end position="136"/>
    </location>
</feature>
<evidence type="ECO:0000256" key="1">
    <source>
        <dbReference type="SAM" id="MobiDB-lite"/>
    </source>
</evidence>
<feature type="compositionally biased region" description="Acidic residues" evidence="1">
    <location>
        <begin position="457"/>
        <end position="498"/>
    </location>
</feature>
<feature type="compositionally biased region" description="Low complexity" evidence="1">
    <location>
        <begin position="329"/>
        <end position="364"/>
    </location>
</feature>
<evidence type="ECO:0000313" key="4">
    <source>
        <dbReference type="Proteomes" id="UP001166304"/>
    </source>
</evidence>
<feature type="region of interest" description="Disordered" evidence="1">
    <location>
        <begin position="98"/>
        <end position="498"/>
    </location>
</feature>
<keyword evidence="2" id="KW-0812">Transmembrane</keyword>
<comment type="caution">
    <text evidence="3">The sequence shown here is derived from an EMBL/GenBank/DDBJ whole genome shotgun (WGS) entry which is preliminary data.</text>
</comment>
<dbReference type="AlphaFoldDB" id="A0AA41KEM7"/>
<gene>
    <name evidence="3" type="ORF">KTS37_04675</name>
</gene>
<name>A0AA41KEM7_9EURY</name>
<feature type="compositionally biased region" description="Acidic residues" evidence="1">
    <location>
        <begin position="305"/>
        <end position="316"/>
    </location>
</feature>
<keyword evidence="2" id="KW-0472">Membrane</keyword>
<sequence length="498" mass="50236">MSAVGLTDVYRYGTKFLGALLVVAGVGGGLVAAGYVLIQNGSLDALSGNAGYRALLGVVVGALGCLLLVSGLIGLFHKLVADATMAGAVAARATRPDTVSAATGEAESDSAPPAPATGPETDSERSDEGDETEPRTEPVAAESEPNTAENDEEPVSDPSAGEVHSDPPAEAGAEPEPENSPAVSEPEPATESAPAASEPAAAETRAAAADAGPASADDQSASAVPSADVTPDTDTAATAVDDGATPDAEPDAAPSAAGVATESETASPEQSDAGDVPDRDLLDQDPPEEEQPRTEPQEWTPPDPAEFDTPDDEAADESGWVTGDEGGSSTADAGRDAPAADGDATPPASDAPSDSDSAQTADSGSRWDGADESADESHEDVTARETRVLDESSDQHGPRTTDDLFGGDSTDRTNDSAAESDPRNAPEGEPADWTEPGRTNDSRSELRDVPTDAGVESAEEEVEASGDEDGAETLADEDVSGFDVASDDDPLSDALDDK</sequence>
<accession>A0AA41KEM7</accession>
<dbReference type="RefSeq" id="WP_162411660.1">
    <property type="nucleotide sequence ID" value="NZ_JAHQXE010000001.1"/>
</dbReference>
<proteinExistence type="predicted"/>
<dbReference type="EMBL" id="JAHQXE010000001">
    <property type="protein sequence ID" value="MBV0901077.1"/>
    <property type="molecule type" value="Genomic_DNA"/>
</dbReference>
<feature type="transmembrane region" description="Helical" evidence="2">
    <location>
        <begin position="50"/>
        <end position="76"/>
    </location>
</feature>
<feature type="transmembrane region" description="Helical" evidence="2">
    <location>
        <begin position="16"/>
        <end position="38"/>
    </location>
</feature>
<protein>
    <submittedName>
        <fullName evidence="3">Uncharacterized protein</fullName>
    </submittedName>
</protein>
<keyword evidence="4" id="KW-1185">Reference proteome</keyword>
<organism evidence="3 4">
    <name type="scientific">Haloarcula salina</name>
    <dbReference type="NCBI Taxonomy" id="1429914"/>
    <lineage>
        <taxon>Archaea</taxon>
        <taxon>Methanobacteriati</taxon>
        <taxon>Methanobacteriota</taxon>
        <taxon>Stenosarchaea group</taxon>
        <taxon>Halobacteria</taxon>
        <taxon>Halobacteriales</taxon>
        <taxon>Haloarculaceae</taxon>
        <taxon>Haloarcula</taxon>
    </lineage>
</organism>
<dbReference type="Proteomes" id="UP001166304">
    <property type="component" value="Unassembled WGS sequence"/>
</dbReference>
<feature type="compositionally biased region" description="Basic and acidic residues" evidence="1">
    <location>
        <begin position="438"/>
        <end position="450"/>
    </location>
</feature>